<dbReference type="Gene3D" id="4.10.60.10">
    <property type="entry name" value="Zinc finger, CCHC-type"/>
    <property type="match status" value="1"/>
</dbReference>
<dbReference type="Proteomes" id="UP001302321">
    <property type="component" value="Unassembled WGS sequence"/>
</dbReference>
<feature type="compositionally biased region" description="Low complexity" evidence="2">
    <location>
        <begin position="654"/>
        <end position="672"/>
    </location>
</feature>
<dbReference type="AlphaFoldDB" id="A0AAN7A8J7"/>
<proteinExistence type="predicted"/>
<protein>
    <recommendedName>
        <fullName evidence="3">CCHC-type domain-containing protein</fullName>
    </recommendedName>
</protein>
<keyword evidence="1" id="KW-0863">Zinc-finger</keyword>
<name>A0AAN7A8J7_9PEZI</name>
<evidence type="ECO:0000256" key="2">
    <source>
        <dbReference type="SAM" id="MobiDB-lite"/>
    </source>
</evidence>
<dbReference type="SMART" id="SM00343">
    <property type="entry name" value="ZnF_C2HC"/>
    <property type="match status" value="4"/>
</dbReference>
<keyword evidence="1" id="KW-0479">Metal-binding</keyword>
<accession>A0AAN7A8J7</accession>
<feature type="compositionally biased region" description="Gly residues" evidence="2">
    <location>
        <begin position="716"/>
        <end position="733"/>
    </location>
</feature>
<evidence type="ECO:0000313" key="4">
    <source>
        <dbReference type="EMBL" id="KAK4179316.1"/>
    </source>
</evidence>
<evidence type="ECO:0000259" key="3">
    <source>
        <dbReference type="PROSITE" id="PS50158"/>
    </source>
</evidence>
<feature type="region of interest" description="Disordered" evidence="2">
    <location>
        <begin position="246"/>
        <end position="300"/>
    </location>
</feature>
<keyword evidence="5" id="KW-1185">Reference proteome</keyword>
<feature type="domain" description="CCHC-type" evidence="3">
    <location>
        <begin position="549"/>
        <end position="562"/>
    </location>
</feature>
<feature type="compositionally biased region" description="Low complexity" evidence="2">
    <location>
        <begin position="60"/>
        <end position="74"/>
    </location>
</feature>
<organism evidence="4 5">
    <name type="scientific">Triangularia setosa</name>
    <dbReference type="NCBI Taxonomy" id="2587417"/>
    <lineage>
        <taxon>Eukaryota</taxon>
        <taxon>Fungi</taxon>
        <taxon>Dikarya</taxon>
        <taxon>Ascomycota</taxon>
        <taxon>Pezizomycotina</taxon>
        <taxon>Sordariomycetes</taxon>
        <taxon>Sordariomycetidae</taxon>
        <taxon>Sordariales</taxon>
        <taxon>Podosporaceae</taxon>
        <taxon>Triangularia</taxon>
    </lineage>
</organism>
<feature type="region of interest" description="Disordered" evidence="2">
    <location>
        <begin position="598"/>
        <end position="733"/>
    </location>
</feature>
<dbReference type="InterPro" id="IPR001878">
    <property type="entry name" value="Znf_CCHC"/>
</dbReference>
<dbReference type="GO" id="GO:0008270">
    <property type="term" value="F:zinc ion binding"/>
    <property type="evidence" value="ECO:0007669"/>
    <property type="project" value="UniProtKB-KW"/>
</dbReference>
<comment type="caution">
    <text evidence="4">The sequence shown here is derived from an EMBL/GenBank/DDBJ whole genome shotgun (WGS) entry which is preliminary data.</text>
</comment>
<feature type="compositionally biased region" description="Basic and acidic residues" evidence="2">
    <location>
        <begin position="36"/>
        <end position="47"/>
    </location>
</feature>
<dbReference type="GO" id="GO:0003676">
    <property type="term" value="F:nucleic acid binding"/>
    <property type="evidence" value="ECO:0007669"/>
    <property type="project" value="InterPro"/>
</dbReference>
<dbReference type="PROSITE" id="PS50158">
    <property type="entry name" value="ZF_CCHC"/>
    <property type="match status" value="1"/>
</dbReference>
<evidence type="ECO:0000256" key="1">
    <source>
        <dbReference type="PROSITE-ProRule" id="PRU00047"/>
    </source>
</evidence>
<sequence>MDTGQIEVVGVDDGPVGRKRSLSEVEPSSPAGEDGDSNRKRTRIVDADERDEGEITDSKSAASASSPAAEISPPDRSSARDAVPSSAKAHNGWNAGVNGGLRISFPTLKRPSQAQAQAYKDAEASEAASRQPSQAEVQAHSEAVGEPLQATPSIASLVTPDGYPSQPKNSRQRSWDTRFKYWCIELMRLNKDHEGVQDPEVLREAWSSWLQNRKKQDPLAQTAALRAAQNFEFTPETLTEMASAALAPESDPVSSAELQSDRSTGKTTSDTSRSENNKPLTTWEMRGMNLPPRPNQSALPLDAKDDQAWENTFTTWCQDVAEVNTKNIRAKEPRDFNRILTAYNQWIGTIDGLSKIRATAARRNASTYLASNKSKVAALLSGRPSDEQESKDEEPREEPEEEPVPEVVAMEEDTPANNESEGVKFIPLTEGEMAYRERYFPGLAPDAVFCVMCASSEHNSVECPEMTCKFCHKDHPCWTCPTRGRCSKCKQLGHSVADCKERLILAKEEMDCALCGSRDHIEYACVNLTRSFRPNPTKVPKVQSLPVFCYRCGSEGHYGGDCGLSAMEPKGSSFNPWTKANACQYVDPNSPEVALTYRSGHRSTSDQKSSGRPDLGKSIVPRQHIQFESDDDDDDDFIRPIVQKPPRSGHITFSGYNGNSNRNQQSNSARPPSSLPPKPPAVLMSPFSPGPPPPLPSGNTNSEWDRNKFGKKHGGGGRGGGRSGSGGRGRGRY</sequence>
<gene>
    <name evidence="4" type="ORF">QBC36DRAFT_78925</name>
</gene>
<feature type="region of interest" description="Disordered" evidence="2">
    <location>
        <begin position="378"/>
        <end position="407"/>
    </location>
</feature>
<feature type="compositionally biased region" description="Acidic residues" evidence="2">
    <location>
        <begin position="387"/>
        <end position="407"/>
    </location>
</feature>
<evidence type="ECO:0000313" key="5">
    <source>
        <dbReference type="Proteomes" id="UP001302321"/>
    </source>
</evidence>
<dbReference type="EMBL" id="MU866119">
    <property type="protein sequence ID" value="KAK4179316.1"/>
    <property type="molecule type" value="Genomic_DNA"/>
</dbReference>
<reference evidence="4" key="1">
    <citation type="journal article" date="2023" name="Mol. Phylogenet. Evol.">
        <title>Genome-scale phylogeny and comparative genomics of the fungal order Sordariales.</title>
        <authorList>
            <person name="Hensen N."/>
            <person name="Bonometti L."/>
            <person name="Westerberg I."/>
            <person name="Brannstrom I.O."/>
            <person name="Guillou S."/>
            <person name="Cros-Aarteil S."/>
            <person name="Calhoun S."/>
            <person name="Haridas S."/>
            <person name="Kuo A."/>
            <person name="Mondo S."/>
            <person name="Pangilinan J."/>
            <person name="Riley R."/>
            <person name="LaButti K."/>
            <person name="Andreopoulos B."/>
            <person name="Lipzen A."/>
            <person name="Chen C."/>
            <person name="Yan M."/>
            <person name="Daum C."/>
            <person name="Ng V."/>
            <person name="Clum A."/>
            <person name="Steindorff A."/>
            <person name="Ohm R.A."/>
            <person name="Martin F."/>
            <person name="Silar P."/>
            <person name="Natvig D.O."/>
            <person name="Lalanne C."/>
            <person name="Gautier V."/>
            <person name="Ament-Velasquez S.L."/>
            <person name="Kruys A."/>
            <person name="Hutchinson M.I."/>
            <person name="Powell A.J."/>
            <person name="Barry K."/>
            <person name="Miller A.N."/>
            <person name="Grigoriev I.V."/>
            <person name="Debuchy R."/>
            <person name="Gladieux P."/>
            <person name="Hiltunen Thoren M."/>
            <person name="Johannesson H."/>
        </authorList>
    </citation>
    <scope>NUCLEOTIDE SEQUENCE</scope>
    <source>
        <strain evidence="4">CBS 892.96</strain>
    </source>
</reference>
<feature type="region of interest" description="Disordered" evidence="2">
    <location>
        <begin position="1"/>
        <end position="171"/>
    </location>
</feature>
<reference evidence="4" key="2">
    <citation type="submission" date="2023-05" db="EMBL/GenBank/DDBJ databases">
        <authorList>
            <consortium name="Lawrence Berkeley National Laboratory"/>
            <person name="Steindorff A."/>
            <person name="Hensen N."/>
            <person name="Bonometti L."/>
            <person name="Westerberg I."/>
            <person name="Brannstrom I.O."/>
            <person name="Guillou S."/>
            <person name="Cros-Aarteil S."/>
            <person name="Calhoun S."/>
            <person name="Haridas S."/>
            <person name="Kuo A."/>
            <person name="Mondo S."/>
            <person name="Pangilinan J."/>
            <person name="Riley R."/>
            <person name="Labutti K."/>
            <person name="Andreopoulos B."/>
            <person name="Lipzen A."/>
            <person name="Chen C."/>
            <person name="Yanf M."/>
            <person name="Daum C."/>
            <person name="Ng V."/>
            <person name="Clum A."/>
            <person name="Ohm R."/>
            <person name="Martin F."/>
            <person name="Silar P."/>
            <person name="Natvig D."/>
            <person name="Lalanne C."/>
            <person name="Gautier V."/>
            <person name="Ament-Velasquez S.L."/>
            <person name="Kruys A."/>
            <person name="Hutchinson M.I."/>
            <person name="Powell A.J."/>
            <person name="Barry K."/>
            <person name="Miller A.N."/>
            <person name="Grigoriev I.V."/>
            <person name="Debuchy R."/>
            <person name="Gladieux P."/>
            <person name="Thoren M.H."/>
            <person name="Johannesson H."/>
        </authorList>
    </citation>
    <scope>NUCLEOTIDE SEQUENCE</scope>
    <source>
        <strain evidence="4">CBS 892.96</strain>
    </source>
</reference>
<feature type="compositionally biased region" description="Basic and acidic residues" evidence="2">
    <location>
        <begin position="603"/>
        <end position="615"/>
    </location>
</feature>
<keyword evidence="1" id="KW-0862">Zinc</keyword>